<keyword evidence="9" id="KW-1185">Reference proteome</keyword>
<accession>A0A1J4KHN6</accession>
<dbReference type="VEuPathDB" id="TrichDB:TRFO_20049"/>
<dbReference type="Proteomes" id="UP000179807">
    <property type="component" value="Unassembled WGS sequence"/>
</dbReference>
<gene>
    <name evidence="8" type="ORF">TRFO_20049</name>
</gene>
<keyword evidence="4" id="KW-0969">Cilium</keyword>
<dbReference type="PANTHER" id="PTHR14240:SF1">
    <property type="entry name" value="PROTEIN FANTOM-RELATED"/>
    <property type="match status" value="1"/>
</dbReference>
<evidence type="ECO:0000256" key="2">
    <source>
        <dbReference type="ARBA" id="ARBA00006042"/>
    </source>
</evidence>
<comment type="caution">
    <text evidence="8">The sequence shown here is derived from an EMBL/GenBank/DDBJ whole genome shotgun (WGS) entry which is preliminary data.</text>
</comment>
<dbReference type="SUPFAM" id="SSF49562">
    <property type="entry name" value="C2 domain (Calcium/lipid-binding domain, CaLB)"/>
    <property type="match status" value="1"/>
</dbReference>
<dbReference type="AlphaFoldDB" id="A0A1J4KHN6"/>
<protein>
    <recommendedName>
        <fullName evidence="7">RPGR-interacting protein 1 first C2 domain-containing protein</fullName>
    </recommendedName>
</protein>
<feature type="coiled-coil region" evidence="6">
    <location>
        <begin position="76"/>
        <end position="110"/>
    </location>
</feature>
<evidence type="ECO:0000256" key="1">
    <source>
        <dbReference type="ARBA" id="ARBA00004138"/>
    </source>
</evidence>
<feature type="coiled-coil region" evidence="6">
    <location>
        <begin position="197"/>
        <end position="368"/>
    </location>
</feature>
<keyword evidence="5" id="KW-0966">Cell projection</keyword>
<proteinExistence type="inferred from homology"/>
<dbReference type="InterPro" id="IPR021656">
    <property type="entry name" value="C2-C2_1"/>
</dbReference>
<comment type="subcellular location">
    <subcellularLocation>
        <location evidence="1">Cell projection</location>
        <location evidence="1">Cilium</location>
    </subcellularLocation>
</comment>
<evidence type="ECO:0000313" key="9">
    <source>
        <dbReference type="Proteomes" id="UP000179807"/>
    </source>
</evidence>
<evidence type="ECO:0000256" key="5">
    <source>
        <dbReference type="ARBA" id="ARBA00023273"/>
    </source>
</evidence>
<dbReference type="Gene3D" id="1.20.5.340">
    <property type="match status" value="1"/>
</dbReference>
<dbReference type="Pfam" id="PF11618">
    <property type="entry name" value="C2-C2_1"/>
    <property type="match status" value="1"/>
</dbReference>
<evidence type="ECO:0000313" key="8">
    <source>
        <dbReference type="EMBL" id="OHT10562.1"/>
    </source>
</evidence>
<dbReference type="Gene3D" id="2.60.40.150">
    <property type="entry name" value="C2 domain"/>
    <property type="match status" value="1"/>
</dbReference>
<dbReference type="GeneID" id="94835870"/>
<dbReference type="InterPro" id="IPR035892">
    <property type="entry name" value="C2_domain_sf"/>
</dbReference>
<evidence type="ECO:0000256" key="4">
    <source>
        <dbReference type="ARBA" id="ARBA00023069"/>
    </source>
</evidence>
<dbReference type="GO" id="GO:1905515">
    <property type="term" value="P:non-motile cilium assembly"/>
    <property type="evidence" value="ECO:0007669"/>
    <property type="project" value="TreeGrafter"/>
</dbReference>
<evidence type="ECO:0000256" key="6">
    <source>
        <dbReference type="SAM" id="Coils"/>
    </source>
</evidence>
<dbReference type="EMBL" id="MLAK01000607">
    <property type="protein sequence ID" value="OHT10562.1"/>
    <property type="molecule type" value="Genomic_DNA"/>
</dbReference>
<feature type="coiled-coil region" evidence="6">
    <location>
        <begin position="438"/>
        <end position="472"/>
    </location>
</feature>
<dbReference type="RefSeq" id="XP_068363698.1">
    <property type="nucleotide sequence ID" value="XM_068501166.1"/>
</dbReference>
<dbReference type="InterPro" id="IPR031139">
    <property type="entry name" value="RPGRIP1_fam"/>
</dbReference>
<name>A0A1J4KHN6_9EUKA</name>
<reference evidence="8" key="1">
    <citation type="submission" date="2016-10" db="EMBL/GenBank/DDBJ databases">
        <authorList>
            <person name="Benchimol M."/>
            <person name="Almeida L.G."/>
            <person name="Vasconcelos A.T."/>
            <person name="Perreira-Neves A."/>
            <person name="Rosa I.A."/>
            <person name="Tasca T."/>
            <person name="Bogo M.R."/>
            <person name="de Souza W."/>
        </authorList>
    </citation>
    <scope>NUCLEOTIDE SEQUENCE [LARGE SCALE GENOMIC DNA]</scope>
    <source>
        <strain evidence="8">K</strain>
    </source>
</reference>
<feature type="domain" description="RPGR-interacting protein 1 first C2" evidence="7">
    <location>
        <begin position="523"/>
        <end position="628"/>
    </location>
</feature>
<comment type="similarity">
    <text evidence="2">Belongs to the RPGRIP1 family.</text>
</comment>
<keyword evidence="3 6" id="KW-0175">Coiled coil</keyword>
<evidence type="ECO:0000256" key="3">
    <source>
        <dbReference type="ARBA" id="ARBA00023054"/>
    </source>
</evidence>
<sequence>MNEIFRNRLLPEYSRQELEEEFIRCCESLDEKATEILKLEKQAQYLDGRLGRLQQDIEDQSRQQVCFDGKHAPIAYRQSQLTVKELQDQITELETDLAQRQLKRDKVLQEVRYFRSLLNFPGKRSKVGTTTNKGKRKTRAELARMLSVLLTNKQIPPQMIYRVQTAISILNHNLDDAEQPMRELMECIGESLQLFEMLDKKKQIKEREEKIEQMRAKLAELRQRHDEMTDMHKKLLQQYKDEAEQNNAKYKEVMDLQHEKEAKEAEAAKLNELQIIADGLKNEIQLLEDQKVKLKEDNDERIKKLREQMEEAIKKLKSELADLENHCAALRASNKDLESRVAELERQYADAKERRDEIEEISQKLQAEYMSLRGYFVQMLSQTNDDPFENQRFVDFLNQMGAKDWKFATIRMFQDDIEKLKTRKQLILEKMAKYENFQAKLNDMIASKNELIAALESQLQSLQIENGIMLDQMAVKPKQDYVEGAPHVEFEQEAVINLLEEETAIMISFREFNIIKPQILGPKKCQILLSIDFYEHETQMTRAVSPTDDSFDTSIMFTCKNDFQLRDYVKKSCAKVQFYKIIGFDSNPIGEAIISFAPFLDDKNEFTSTLTFHSPDSNVDFAEVKYEAGIYIPLLK</sequence>
<evidence type="ECO:0000259" key="7">
    <source>
        <dbReference type="Pfam" id="PF11618"/>
    </source>
</evidence>
<dbReference type="GO" id="GO:0005856">
    <property type="term" value="C:cytoskeleton"/>
    <property type="evidence" value="ECO:0007669"/>
    <property type="project" value="UniProtKB-ARBA"/>
</dbReference>
<organism evidence="8 9">
    <name type="scientific">Tritrichomonas foetus</name>
    <dbReference type="NCBI Taxonomy" id="1144522"/>
    <lineage>
        <taxon>Eukaryota</taxon>
        <taxon>Metamonada</taxon>
        <taxon>Parabasalia</taxon>
        <taxon>Tritrichomonadida</taxon>
        <taxon>Tritrichomonadidae</taxon>
        <taxon>Tritrichomonas</taxon>
    </lineage>
</organism>
<dbReference type="OrthoDB" id="10264724at2759"/>
<dbReference type="GO" id="GO:0035869">
    <property type="term" value="C:ciliary transition zone"/>
    <property type="evidence" value="ECO:0007669"/>
    <property type="project" value="TreeGrafter"/>
</dbReference>
<dbReference type="PANTHER" id="PTHR14240">
    <property type="entry name" value="RETINITIS PIGMENTOSA GTPASE REGULATOR-INTERACTING PROTEIN"/>
    <property type="match status" value="1"/>
</dbReference>